<dbReference type="AlphaFoldDB" id="A0A4R2EV65"/>
<dbReference type="PANTHER" id="PTHR30040">
    <property type="entry name" value="THIAMINE BIOSYNTHESIS LIPOPROTEIN APBE"/>
    <property type="match status" value="1"/>
</dbReference>
<dbReference type="SUPFAM" id="SSF143631">
    <property type="entry name" value="ApbE-like"/>
    <property type="match status" value="1"/>
</dbReference>
<evidence type="ECO:0000256" key="10">
    <source>
        <dbReference type="PIRNR" id="PIRNR006268"/>
    </source>
</evidence>
<keyword evidence="12" id="KW-1003">Cell membrane</keyword>
<sequence>MKIKLAITIAAVAILASCSSREKEYVRFGGFAQGTTYSISYRDPEKRNLQPQVDSLLNDFDNSLSIYNKKSIISRMNDNDTSVAADGYLTECFSYAVEVYKATNGAFDITVGPLVRAWGFGLKNKDKISQQHIDSLLTLVGMEKVKLVAGKLQKSNRKIFVDVNAIAQGYSVDVVARYLESKGITDYLVEIGGETFGKGLNSRGKAWTIGIDKPYDGNVTPGEDLQAKVELPSGKALATSGNYRKFYVENGVKYSHTIDPKTGYPARNTLLCISVIAGNCAYADAYATAFMVMGVDKAKEFLAAHPEFEAYMVYSGKNGAFETFATPGFEKLILK</sequence>
<dbReference type="GO" id="GO:0016740">
    <property type="term" value="F:transferase activity"/>
    <property type="evidence" value="ECO:0007669"/>
    <property type="project" value="UniProtKB-UniRule"/>
</dbReference>
<evidence type="ECO:0000256" key="7">
    <source>
        <dbReference type="ARBA" id="ARBA00022842"/>
    </source>
</evidence>
<keyword evidence="3 10" id="KW-0285">Flavoprotein</keyword>
<evidence type="ECO:0000313" key="13">
    <source>
        <dbReference type="EMBL" id="TCN70704.1"/>
    </source>
</evidence>
<comment type="catalytic activity">
    <reaction evidence="9 10 12">
        <text>L-threonyl-[protein] + FAD = FMN-L-threonyl-[protein] + AMP + H(+)</text>
        <dbReference type="Rhea" id="RHEA:36847"/>
        <dbReference type="Rhea" id="RHEA-COMP:11060"/>
        <dbReference type="Rhea" id="RHEA-COMP:11061"/>
        <dbReference type="ChEBI" id="CHEBI:15378"/>
        <dbReference type="ChEBI" id="CHEBI:30013"/>
        <dbReference type="ChEBI" id="CHEBI:57692"/>
        <dbReference type="ChEBI" id="CHEBI:74257"/>
        <dbReference type="ChEBI" id="CHEBI:456215"/>
        <dbReference type="EC" id="2.7.1.180"/>
    </reaction>
</comment>
<evidence type="ECO:0000256" key="5">
    <source>
        <dbReference type="ARBA" id="ARBA00022723"/>
    </source>
</evidence>
<feature type="binding site" evidence="11">
    <location>
        <position position="165"/>
    </location>
    <ligand>
        <name>Mg(2+)</name>
        <dbReference type="ChEBI" id="CHEBI:18420"/>
    </ligand>
</feature>
<dbReference type="OrthoDB" id="9778595at2"/>
<feature type="binding site" evidence="11">
    <location>
        <position position="288"/>
    </location>
    <ligand>
        <name>Mg(2+)</name>
        <dbReference type="ChEBI" id="CHEBI:18420"/>
    </ligand>
</feature>
<dbReference type="InterPro" id="IPR003374">
    <property type="entry name" value="ApbE-like_sf"/>
</dbReference>
<dbReference type="RefSeq" id="WP_131838560.1">
    <property type="nucleotide sequence ID" value="NZ_SLWB01000003.1"/>
</dbReference>
<keyword evidence="6 10" id="KW-0274">FAD</keyword>
<accession>A0A4R2EV65</accession>
<comment type="cofactor">
    <cofactor evidence="11">
        <name>Mg(2+)</name>
        <dbReference type="ChEBI" id="CHEBI:18420"/>
    </cofactor>
    <cofactor evidence="11">
        <name>Mn(2+)</name>
        <dbReference type="ChEBI" id="CHEBI:29035"/>
    </cofactor>
    <text evidence="11">Magnesium. Can also use manganese.</text>
</comment>
<dbReference type="InterPro" id="IPR024932">
    <property type="entry name" value="ApbE"/>
</dbReference>
<name>A0A4R2EV65_9BACT</name>
<comment type="similarity">
    <text evidence="10 12">Belongs to the ApbE family.</text>
</comment>
<proteinExistence type="inferred from homology"/>
<evidence type="ECO:0000256" key="2">
    <source>
        <dbReference type="ARBA" id="ARBA00016337"/>
    </source>
</evidence>
<dbReference type="PROSITE" id="PS51257">
    <property type="entry name" value="PROKAR_LIPOPROTEIN"/>
    <property type="match status" value="1"/>
</dbReference>
<evidence type="ECO:0000313" key="14">
    <source>
        <dbReference type="Proteomes" id="UP000294830"/>
    </source>
</evidence>
<feature type="binding site" evidence="11">
    <location>
        <position position="284"/>
    </location>
    <ligand>
        <name>Mg(2+)</name>
        <dbReference type="ChEBI" id="CHEBI:18420"/>
    </ligand>
</feature>
<keyword evidence="7 10" id="KW-0460">Magnesium</keyword>
<evidence type="ECO:0000256" key="8">
    <source>
        <dbReference type="ARBA" id="ARBA00031306"/>
    </source>
</evidence>
<dbReference type="Pfam" id="PF02424">
    <property type="entry name" value="ApbE"/>
    <property type="match status" value="1"/>
</dbReference>
<evidence type="ECO:0000256" key="12">
    <source>
        <dbReference type="RuleBase" id="RU363002"/>
    </source>
</evidence>
<evidence type="ECO:0000256" key="11">
    <source>
        <dbReference type="PIRSR" id="PIRSR006268-2"/>
    </source>
</evidence>
<evidence type="ECO:0000256" key="3">
    <source>
        <dbReference type="ARBA" id="ARBA00022630"/>
    </source>
</evidence>
<keyword evidence="14" id="KW-1185">Reference proteome</keyword>
<dbReference type="Proteomes" id="UP000294830">
    <property type="component" value="Unassembled WGS sequence"/>
</dbReference>
<dbReference type="GO" id="GO:0005886">
    <property type="term" value="C:plasma membrane"/>
    <property type="evidence" value="ECO:0007669"/>
    <property type="project" value="UniProtKB-SubCell"/>
</dbReference>
<keyword evidence="5 10" id="KW-0479">Metal-binding</keyword>
<dbReference type="PIRSF" id="PIRSF006268">
    <property type="entry name" value="ApbE"/>
    <property type="match status" value="1"/>
</dbReference>
<dbReference type="Gene3D" id="3.10.520.10">
    <property type="entry name" value="ApbE-like domains"/>
    <property type="match status" value="1"/>
</dbReference>
<dbReference type="EC" id="2.7.1.180" evidence="1 10"/>
<dbReference type="EMBL" id="SLWB01000003">
    <property type="protein sequence ID" value="TCN70704.1"/>
    <property type="molecule type" value="Genomic_DNA"/>
</dbReference>
<reference evidence="13 14" key="1">
    <citation type="submission" date="2019-03" db="EMBL/GenBank/DDBJ databases">
        <title>Genomic Encyclopedia of Archaeal and Bacterial Type Strains, Phase II (KMG-II): from individual species to whole genera.</title>
        <authorList>
            <person name="Goeker M."/>
        </authorList>
    </citation>
    <scope>NUCLEOTIDE SEQUENCE [LARGE SCALE GENOMIC DNA]</scope>
    <source>
        <strain evidence="13 14">RL-C</strain>
    </source>
</reference>
<keyword evidence="12 13" id="KW-0449">Lipoprotein</keyword>
<gene>
    <name evidence="13" type="ORF">CLV25_103228</name>
</gene>
<keyword evidence="12" id="KW-0997">Cell inner membrane</keyword>
<comment type="function">
    <text evidence="12">Flavin transferase that catalyzes the transfer of the FMN moiety of FAD and its covalent binding to the hydroxyl group of a threonine residue in a target flavoprotein.</text>
</comment>
<evidence type="ECO:0000256" key="4">
    <source>
        <dbReference type="ARBA" id="ARBA00022679"/>
    </source>
</evidence>
<evidence type="ECO:0000256" key="9">
    <source>
        <dbReference type="ARBA" id="ARBA00048540"/>
    </source>
</evidence>
<keyword evidence="4 10" id="KW-0808">Transferase</keyword>
<evidence type="ECO:0000256" key="6">
    <source>
        <dbReference type="ARBA" id="ARBA00022827"/>
    </source>
</evidence>
<protein>
    <recommendedName>
        <fullName evidence="2 10">FAD:protein FMN transferase</fullName>
        <ecNumber evidence="1 10">2.7.1.180</ecNumber>
    </recommendedName>
    <alternativeName>
        <fullName evidence="8 10">Flavin transferase</fullName>
    </alternativeName>
</protein>
<comment type="caution">
    <text evidence="13">The sequence shown here is derived from an EMBL/GenBank/DDBJ whole genome shotgun (WGS) entry which is preliminary data.</text>
</comment>
<organism evidence="13 14">
    <name type="scientific">Acetobacteroides hydrogenigenes</name>
    <dbReference type="NCBI Taxonomy" id="979970"/>
    <lineage>
        <taxon>Bacteria</taxon>
        <taxon>Pseudomonadati</taxon>
        <taxon>Bacteroidota</taxon>
        <taxon>Bacteroidia</taxon>
        <taxon>Bacteroidales</taxon>
        <taxon>Rikenellaceae</taxon>
        <taxon>Acetobacteroides</taxon>
    </lineage>
</organism>
<evidence type="ECO:0000256" key="1">
    <source>
        <dbReference type="ARBA" id="ARBA00011955"/>
    </source>
</evidence>
<dbReference type="GO" id="GO:0046872">
    <property type="term" value="F:metal ion binding"/>
    <property type="evidence" value="ECO:0007669"/>
    <property type="project" value="UniProtKB-UniRule"/>
</dbReference>
<keyword evidence="12" id="KW-0472">Membrane</keyword>
<dbReference type="PANTHER" id="PTHR30040:SF2">
    <property type="entry name" value="FAD:PROTEIN FMN TRANSFERASE"/>
    <property type="match status" value="1"/>
</dbReference>
<comment type="subcellular location">
    <subcellularLocation>
        <location evidence="12">Cell inner membrane</location>
        <topology evidence="12">Lipid-anchor</topology>
        <orientation evidence="12">Periplasmic side</orientation>
    </subcellularLocation>
</comment>